<sequence length="231" mass="25986">MTAAMPQELAKATIRKLAGRGPLDEIPVLFNPAEYNFEISNSFQQIPCPGLASPILQFVNGETQTLSMDLFFDTFTDGGGEDVSRLTQQFADLLTIDADLHAPPPVEFHWGEFFFQAVIERLSQRFTMFNSDGRPVRATLSISFKQYRRLQEQLTNPRRNSADRTKSRVLTGDDSLWLMAAREYGEARFWRLIARHNRIANPRLLEPGTVLTLPPLPEPVASEMTDASNGA</sequence>
<name>A0A380TB53_9ZZZZ</name>
<dbReference type="EMBL" id="UIDG01000046">
    <property type="protein sequence ID" value="SUS04673.1"/>
    <property type="molecule type" value="Genomic_DNA"/>
</dbReference>
<dbReference type="Pfam" id="PF19266">
    <property type="entry name" value="CIS_tube"/>
    <property type="match status" value="1"/>
</dbReference>
<dbReference type="InterPro" id="IPR036779">
    <property type="entry name" value="LysM_dom_sf"/>
</dbReference>
<dbReference type="Gene3D" id="3.10.350.10">
    <property type="entry name" value="LysM domain"/>
    <property type="match status" value="1"/>
</dbReference>
<evidence type="ECO:0000313" key="2">
    <source>
        <dbReference type="EMBL" id="SUS04673.1"/>
    </source>
</evidence>
<reference evidence="2" key="1">
    <citation type="submission" date="2018-07" db="EMBL/GenBank/DDBJ databases">
        <authorList>
            <person name="Quirk P.G."/>
            <person name="Krulwich T.A."/>
        </authorList>
    </citation>
    <scope>NUCLEOTIDE SEQUENCE</scope>
</reference>
<protein>
    <submittedName>
        <fullName evidence="2">Peptidoglycan-binding protein</fullName>
    </submittedName>
</protein>
<evidence type="ECO:0000259" key="1">
    <source>
        <dbReference type="Pfam" id="PF19266"/>
    </source>
</evidence>
<gene>
    <name evidence="2" type="ORF">DF3PB_140006</name>
</gene>
<dbReference type="InterPro" id="IPR045361">
    <property type="entry name" value="CIS_tube_prot_N"/>
</dbReference>
<organism evidence="2">
    <name type="scientific">metagenome</name>
    <dbReference type="NCBI Taxonomy" id="256318"/>
    <lineage>
        <taxon>unclassified sequences</taxon>
        <taxon>metagenomes</taxon>
    </lineage>
</organism>
<dbReference type="AlphaFoldDB" id="A0A380TB53"/>
<feature type="domain" description="Contractile injection system tube protein N-terminal" evidence="1">
    <location>
        <begin position="23"/>
        <end position="153"/>
    </location>
</feature>
<proteinExistence type="predicted"/>
<accession>A0A380TB53</accession>